<evidence type="ECO:0000313" key="7">
    <source>
        <dbReference type="EMBL" id="GGB14169.1"/>
    </source>
</evidence>
<feature type="transmembrane region" description="Helical" evidence="6">
    <location>
        <begin position="12"/>
        <end position="34"/>
    </location>
</feature>
<dbReference type="PANTHER" id="PTHR30250:SF11">
    <property type="entry name" value="O-ANTIGEN TRANSPORTER-RELATED"/>
    <property type="match status" value="1"/>
</dbReference>
<accession>A0A8J2UGD5</accession>
<feature type="transmembrane region" description="Helical" evidence="6">
    <location>
        <begin position="441"/>
        <end position="460"/>
    </location>
</feature>
<feature type="transmembrane region" description="Helical" evidence="6">
    <location>
        <begin position="80"/>
        <end position="103"/>
    </location>
</feature>
<feature type="transmembrane region" description="Helical" evidence="6">
    <location>
        <begin position="466"/>
        <end position="484"/>
    </location>
</feature>
<keyword evidence="5 6" id="KW-0472">Membrane</keyword>
<reference evidence="7" key="1">
    <citation type="journal article" date="2014" name="Int. J. Syst. Evol. Microbiol.">
        <title>Complete genome sequence of Corynebacterium casei LMG S-19264T (=DSM 44701T), isolated from a smear-ripened cheese.</title>
        <authorList>
            <consortium name="US DOE Joint Genome Institute (JGI-PGF)"/>
            <person name="Walter F."/>
            <person name="Albersmeier A."/>
            <person name="Kalinowski J."/>
            <person name="Ruckert C."/>
        </authorList>
    </citation>
    <scope>NUCLEOTIDE SEQUENCE</scope>
    <source>
        <strain evidence="7">CGMCC 1.15448</strain>
    </source>
</reference>
<evidence type="ECO:0000256" key="2">
    <source>
        <dbReference type="ARBA" id="ARBA00022475"/>
    </source>
</evidence>
<organism evidence="7 8">
    <name type="scientific">Puia dinghuensis</name>
    <dbReference type="NCBI Taxonomy" id="1792502"/>
    <lineage>
        <taxon>Bacteria</taxon>
        <taxon>Pseudomonadati</taxon>
        <taxon>Bacteroidota</taxon>
        <taxon>Chitinophagia</taxon>
        <taxon>Chitinophagales</taxon>
        <taxon>Chitinophagaceae</taxon>
        <taxon>Puia</taxon>
    </lineage>
</organism>
<dbReference type="RefSeq" id="WP_188935494.1">
    <property type="nucleotide sequence ID" value="NZ_BMJC01000004.1"/>
</dbReference>
<feature type="transmembrane region" description="Helical" evidence="6">
    <location>
        <begin position="406"/>
        <end position="429"/>
    </location>
</feature>
<protein>
    <submittedName>
        <fullName evidence="7">Polysaccharide biosynthesis protein</fullName>
    </submittedName>
</protein>
<keyword evidence="4 6" id="KW-1133">Transmembrane helix</keyword>
<feature type="transmembrane region" description="Helical" evidence="6">
    <location>
        <begin position="271"/>
        <end position="294"/>
    </location>
</feature>
<dbReference type="AlphaFoldDB" id="A0A8J2UGD5"/>
<sequence length="507" mass="57441">MSSIKKLAGETVWYGISSIAAKFIVQLLTPYLTAKFRGTPEFGHMSVVYAAISFINIGVLFGLDYAYFRYINKKDIQTTGLYPTLLISLVSSTTLITTLIILFRGPIAGVLDIANHPGYITLSALLIAFDALSALPFARLRHEGRPRKYAFIRLSGIVFYVALIFFFLSVCPRLLKSHPNSIIGFIYQPKFGYVGYVLLANVLQNAFQLVLLSPLLKGVHWTFNVPLWRHIMVYSLPLTVAGFGGMINETFDRIMLEWRLPHANSYSTYQAGIYSGCYKLSLLITVFVQAFRMAAEPFFFRQSVEESAQRTYARVMKFFVILVSGMFLFVMMYIDIWKLFIQDPSMYVGLKVVPILLFANMFLGIYYNLSIWYKLLTRTQAGAYITLIGAAITLVVNYVFIPRYGYMASAWATFLCYGSMMVISYVWGQKVYPVPYAWRKLTAYMVIVAVIYFAYLGLTSLWSSRAFAYTLGTMLLGAYVLFILRVERKEFSRLPVIGKYLGGAAAA</sequence>
<keyword evidence="8" id="KW-1185">Reference proteome</keyword>
<dbReference type="InterPro" id="IPR050833">
    <property type="entry name" value="Poly_Biosynth_Transport"/>
</dbReference>
<evidence type="ECO:0000256" key="3">
    <source>
        <dbReference type="ARBA" id="ARBA00022692"/>
    </source>
</evidence>
<keyword evidence="3 6" id="KW-0812">Transmembrane</keyword>
<evidence type="ECO:0000256" key="5">
    <source>
        <dbReference type="ARBA" id="ARBA00023136"/>
    </source>
</evidence>
<evidence type="ECO:0000256" key="6">
    <source>
        <dbReference type="SAM" id="Phobius"/>
    </source>
</evidence>
<reference evidence="7" key="2">
    <citation type="submission" date="2020-09" db="EMBL/GenBank/DDBJ databases">
        <authorList>
            <person name="Sun Q."/>
            <person name="Zhou Y."/>
        </authorList>
    </citation>
    <scope>NUCLEOTIDE SEQUENCE</scope>
    <source>
        <strain evidence="7">CGMCC 1.15448</strain>
    </source>
</reference>
<evidence type="ECO:0000256" key="4">
    <source>
        <dbReference type="ARBA" id="ARBA00022989"/>
    </source>
</evidence>
<dbReference type="PANTHER" id="PTHR30250">
    <property type="entry name" value="PST FAMILY PREDICTED COLANIC ACID TRANSPORTER"/>
    <property type="match status" value="1"/>
</dbReference>
<dbReference type="Proteomes" id="UP000607559">
    <property type="component" value="Unassembled WGS sequence"/>
</dbReference>
<comment type="caution">
    <text evidence="7">The sequence shown here is derived from an EMBL/GenBank/DDBJ whole genome shotgun (WGS) entry which is preliminary data.</text>
</comment>
<feature type="transmembrane region" description="Helical" evidence="6">
    <location>
        <begin position="150"/>
        <end position="175"/>
    </location>
</feature>
<feature type="transmembrane region" description="Helical" evidence="6">
    <location>
        <begin position="118"/>
        <end position="138"/>
    </location>
</feature>
<feature type="transmembrane region" description="Helical" evidence="6">
    <location>
        <begin position="346"/>
        <end position="369"/>
    </location>
</feature>
<comment type="subcellular location">
    <subcellularLocation>
        <location evidence="1">Cell membrane</location>
        <topology evidence="1">Multi-pass membrane protein</topology>
    </subcellularLocation>
</comment>
<dbReference type="GO" id="GO:0005886">
    <property type="term" value="C:plasma membrane"/>
    <property type="evidence" value="ECO:0007669"/>
    <property type="project" value="UniProtKB-SubCell"/>
</dbReference>
<name>A0A8J2UGD5_9BACT</name>
<gene>
    <name evidence="7" type="ORF">GCM10011511_42420</name>
</gene>
<dbReference type="EMBL" id="BMJC01000004">
    <property type="protein sequence ID" value="GGB14169.1"/>
    <property type="molecule type" value="Genomic_DNA"/>
</dbReference>
<evidence type="ECO:0000313" key="8">
    <source>
        <dbReference type="Proteomes" id="UP000607559"/>
    </source>
</evidence>
<dbReference type="InterPro" id="IPR002797">
    <property type="entry name" value="Polysacc_synth"/>
</dbReference>
<feature type="transmembrane region" description="Helical" evidence="6">
    <location>
        <begin position="315"/>
        <end position="334"/>
    </location>
</feature>
<feature type="transmembrane region" description="Helical" evidence="6">
    <location>
        <begin position="381"/>
        <end position="400"/>
    </location>
</feature>
<proteinExistence type="predicted"/>
<dbReference type="Pfam" id="PF01943">
    <property type="entry name" value="Polysacc_synt"/>
    <property type="match status" value="1"/>
</dbReference>
<feature type="transmembrane region" description="Helical" evidence="6">
    <location>
        <begin position="195"/>
        <end position="219"/>
    </location>
</feature>
<evidence type="ECO:0000256" key="1">
    <source>
        <dbReference type="ARBA" id="ARBA00004651"/>
    </source>
</evidence>
<feature type="transmembrane region" description="Helical" evidence="6">
    <location>
        <begin position="46"/>
        <end position="68"/>
    </location>
</feature>
<keyword evidence="2" id="KW-1003">Cell membrane</keyword>
<feature type="transmembrane region" description="Helical" evidence="6">
    <location>
        <begin position="231"/>
        <end position="251"/>
    </location>
</feature>